<comment type="caution">
    <text evidence="5">The sequence shown here is derived from an EMBL/GenBank/DDBJ whole genome shotgun (WGS) entry which is preliminary data.</text>
</comment>
<dbReference type="PANTHER" id="PTHR44688">
    <property type="entry name" value="DNA-BINDING TRANSCRIPTIONAL ACTIVATOR DEVR_DOSR"/>
    <property type="match status" value="1"/>
</dbReference>
<dbReference type="InterPro" id="IPR036388">
    <property type="entry name" value="WH-like_DNA-bd_sf"/>
</dbReference>
<accession>A0A839SZ55</accession>
<dbReference type="GO" id="GO:0003677">
    <property type="term" value="F:DNA binding"/>
    <property type="evidence" value="ECO:0007669"/>
    <property type="project" value="UniProtKB-KW"/>
</dbReference>
<evidence type="ECO:0000313" key="6">
    <source>
        <dbReference type="Proteomes" id="UP000581135"/>
    </source>
</evidence>
<name>A0A839SZ55_9PROT</name>
<evidence type="ECO:0000313" key="5">
    <source>
        <dbReference type="EMBL" id="MBB3066203.1"/>
    </source>
</evidence>
<proteinExistence type="predicted"/>
<dbReference type="RefSeq" id="WP_183417024.1">
    <property type="nucleotide sequence ID" value="NZ_JACHXA010000007.1"/>
</dbReference>
<dbReference type="PROSITE" id="PS50043">
    <property type="entry name" value="HTH_LUXR_2"/>
    <property type="match status" value="1"/>
</dbReference>
<dbReference type="AlphaFoldDB" id="A0A839SZ55"/>
<dbReference type="EMBL" id="JACHXA010000007">
    <property type="protein sequence ID" value="MBB3066203.1"/>
    <property type="molecule type" value="Genomic_DNA"/>
</dbReference>
<dbReference type="InterPro" id="IPR016032">
    <property type="entry name" value="Sig_transdc_resp-reg_C-effctor"/>
</dbReference>
<reference evidence="5 6" key="1">
    <citation type="submission" date="2020-08" db="EMBL/GenBank/DDBJ databases">
        <title>Genomic Encyclopedia of Type Strains, Phase III (KMG-III): the genomes of soil and plant-associated and newly described type strains.</title>
        <authorList>
            <person name="Whitman W."/>
        </authorList>
    </citation>
    <scope>NUCLEOTIDE SEQUENCE [LARGE SCALE GENOMIC DNA]</scope>
    <source>
        <strain evidence="5 6">CECT 8803</strain>
    </source>
</reference>
<organism evidence="5 6">
    <name type="scientific">Limibacillus halophilus</name>
    <dbReference type="NCBI Taxonomy" id="1579333"/>
    <lineage>
        <taxon>Bacteria</taxon>
        <taxon>Pseudomonadati</taxon>
        <taxon>Pseudomonadota</taxon>
        <taxon>Alphaproteobacteria</taxon>
        <taxon>Rhodospirillales</taxon>
        <taxon>Rhodovibrionaceae</taxon>
        <taxon>Limibacillus</taxon>
    </lineage>
</organism>
<keyword evidence="3" id="KW-0804">Transcription</keyword>
<dbReference type="InterPro" id="IPR000792">
    <property type="entry name" value="Tscrpt_reg_LuxR_C"/>
</dbReference>
<dbReference type="PRINTS" id="PR00038">
    <property type="entry name" value="HTHLUXR"/>
</dbReference>
<dbReference type="SUPFAM" id="SSF46894">
    <property type="entry name" value="C-terminal effector domain of the bipartite response regulators"/>
    <property type="match status" value="1"/>
</dbReference>
<dbReference type="CDD" id="cd06170">
    <property type="entry name" value="LuxR_C_like"/>
    <property type="match status" value="1"/>
</dbReference>
<sequence length="276" mass="31555">MSGDRDWHQELAKAVRALRTPDFPQTLVAALGTLVSFDFSVMFAYRGDERPLDLFDNFGETRREIFVSIYQEGPYLLDPFFQASRDSCAPGLYRIRELAPDRFYQSEYFRSYYVRTGLSEEIGFFIALPEEVRAVISLMRAGKRQTFSEKEMARLRLVEPVVRAAAEYHWENLSARFSAERPDPEQEILERHIDATFRNFGRSLLSPREREVAGLILRGHSSDSISKILGIAAGTVKVHRKNTYSKLGIASQSELFSIFLGSLSQMRSTVVPPPRK</sequence>
<evidence type="ECO:0000259" key="4">
    <source>
        <dbReference type="PROSITE" id="PS50043"/>
    </source>
</evidence>
<evidence type="ECO:0000256" key="1">
    <source>
        <dbReference type="ARBA" id="ARBA00023015"/>
    </source>
</evidence>
<feature type="domain" description="HTH luxR-type" evidence="4">
    <location>
        <begin position="198"/>
        <end position="263"/>
    </location>
</feature>
<dbReference type="Gene3D" id="1.10.10.10">
    <property type="entry name" value="Winged helix-like DNA-binding domain superfamily/Winged helix DNA-binding domain"/>
    <property type="match status" value="1"/>
</dbReference>
<gene>
    <name evidence="5" type="ORF">FHR98_002508</name>
</gene>
<evidence type="ECO:0000256" key="2">
    <source>
        <dbReference type="ARBA" id="ARBA00023125"/>
    </source>
</evidence>
<keyword evidence="2 5" id="KW-0238">DNA-binding</keyword>
<dbReference type="PROSITE" id="PS00622">
    <property type="entry name" value="HTH_LUXR_1"/>
    <property type="match status" value="1"/>
</dbReference>
<evidence type="ECO:0000256" key="3">
    <source>
        <dbReference type="ARBA" id="ARBA00023163"/>
    </source>
</evidence>
<protein>
    <submittedName>
        <fullName evidence="5">DNA-binding CsgD family transcriptional regulator</fullName>
    </submittedName>
</protein>
<dbReference type="Proteomes" id="UP000581135">
    <property type="component" value="Unassembled WGS sequence"/>
</dbReference>
<dbReference type="Pfam" id="PF00196">
    <property type="entry name" value="GerE"/>
    <property type="match status" value="1"/>
</dbReference>
<dbReference type="PANTHER" id="PTHR44688:SF16">
    <property type="entry name" value="DNA-BINDING TRANSCRIPTIONAL ACTIVATOR DEVR_DOSR"/>
    <property type="match status" value="1"/>
</dbReference>
<dbReference type="SMART" id="SM00421">
    <property type="entry name" value="HTH_LUXR"/>
    <property type="match status" value="1"/>
</dbReference>
<dbReference type="GO" id="GO:0006355">
    <property type="term" value="P:regulation of DNA-templated transcription"/>
    <property type="evidence" value="ECO:0007669"/>
    <property type="project" value="InterPro"/>
</dbReference>
<keyword evidence="6" id="KW-1185">Reference proteome</keyword>
<keyword evidence="1" id="KW-0805">Transcription regulation</keyword>